<organism evidence="3 4">
    <name type="scientific">Saccharopolyspora shandongensis</name>
    <dbReference type="NCBI Taxonomy" id="418495"/>
    <lineage>
        <taxon>Bacteria</taxon>
        <taxon>Bacillati</taxon>
        <taxon>Actinomycetota</taxon>
        <taxon>Actinomycetes</taxon>
        <taxon>Pseudonocardiales</taxon>
        <taxon>Pseudonocardiaceae</taxon>
        <taxon>Saccharopolyspora</taxon>
    </lineage>
</organism>
<dbReference type="InterPro" id="IPR045063">
    <property type="entry name" value="Dynamin_N"/>
</dbReference>
<feature type="compositionally biased region" description="Basic and acidic residues" evidence="1">
    <location>
        <begin position="580"/>
        <end position="596"/>
    </location>
</feature>
<proteinExistence type="predicted"/>
<reference evidence="4" key="1">
    <citation type="submission" date="2016-10" db="EMBL/GenBank/DDBJ databases">
        <authorList>
            <person name="Varghese N."/>
            <person name="Submissions S."/>
        </authorList>
    </citation>
    <scope>NUCLEOTIDE SEQUENCE [LARGE SCALE GENOMIC DNA]</scope>
    <source>
        <strain evidence="4">CGMCC 4.3530</strain>
    </source>
</reference>
<evidence type="ECO:0000313" key="4">
    <source>
        <dbReference type="Proteomes" id="UP000199529"/>
    </source>
</evidence>
<dbReference type="PANTHER" id="PTHR43681:SF1">
    <property type="entry name" value="SARCALUMENIN"/>
    <property type="match status" value="1"/>
</dbReference>
<dbReference type="InterPro" id="IPR027417">
    <property type="entry name" value="P-loop_NTPase"/>
</dbReference>
<evidence type="ECO:0000256" key="1">
    <source>
        <dbReference type="SAM" id="MobiDB-lite"/>
    </source>
</evidence>
<gene>
    <name evidence="3" type="ORF">SAMN05216215_1014134</name>
</gene>
<dbReference type="Pfam" id="PF00350">
    <property type="entry name" value="Dynamin_N"/>
    <property type="match status" value="1"/>
</dbReference>
<dbReference type="EMBL" id="FNOK01000014">
    <property type="protein sequence ID" value="SDX74640.1"/>
    <property type="molecule type" value="Genomic_DNA"/>
</dbReference>
<dbReference type="AlphaFoldDB" id="A0A1H3E7R2"/>
<protein>
    <submittedName>
        <fullName evidence="3">Dynamin family protein</fullName>
    </submittedName>
</protein>
<dbReference type="RefSeq" id="WP_093266570.1">
    <property type="nucleotide sequence ID" value="NZ_FNOK01000014.1"/>
</dbReference>
<accession>A0A1H3E7R2</accession>
<dbReference type="STRING" id="418495.SAMN05216215_1014134"/>
<feature type="region of interest" description="Disordered" evidence="1">
    <location>
        <begin position="575"/>
        <end position="596"/>
    </location>
</feature>
<dbReference type="Proteomes" id="UP000199529">
    <property type="component" value="Unassembled WGS sequence"/>
</dbReference>
<dbReference type="SUPFAM" id="SSF52540">
    <property type="entry name" value="P-loop containing nucleoside triphosphate hydrolases"/>
    <property type="match status" value="1"/>
</dbReference>
<dbReference type="Gene3D" id="3.40.50.300">
    <property type="entry name" value="P-loop containing nucleotide triphosphate hydrolases"/>
    <property type="match status" value="1"/>
</dbReference>
<name>A0A1H3E7R2_9PSEU</name>
<dbReference type="InterPro" id="IPR051943">
    <property type="entry name" value="TRAFAC_Dynamin-like_GTPase"/>
</dbReference>
<dbReference type="PANTHER" id="PTHR43681">
    <property type="entry name" value="TRANSMEMBRANE GTPASE FZO"/>
    <property type="match status" value="1"/>
</dbReference>
<keyword evidence="4" id="KW-1185">Reference proteome</keyword>
<evidence type="ECO:0000313" key="3">
    <source>
        <dbReference type="EMBL" id="SDX74640.1"/>
    </source>
</evidence>
<sequence length="630" mass="68536">MTEPSQQPKPPEGGSAHWVDGVAAVLAAASKLAEKSGRKDLVRRLNADRKHLADRKKRLIRIVVVGEFKKGKSSLVNALVNVPICPVVDTASTAVPMSIAYAEKPTVTLTYQPSGNGKKEASRVTAPLKEVPRQVTEAPPNGEGNKLMWVDVGIPNQLLSQGVTFVDTPVGGLSETAEAPTYGVLSAADALVFATDAAQELTATEIELLKSAKNLCPSVVCAVTKIDLYPQWRLIVEQDKAHLRAAGLEIPVFPVATALQAQAALKRDKRLFAESGCVPLLAYLGQKVVANIERLTLTAVAANFHDVLGQVDQVLATRQKALADPAQGKELVAKLQAAGKKAESLRATGARWQQTLGDGFGNISSDVDFDMRRRFRDLTKEANKAINEGDPAKTWDEIQAWMRRRLTAEVVENYTLLQQCVAELGKSVAEQFAEEQQGTEVEVHAEAPTDLIKELEEAAEDVEIVKASLKTKGMRTGMLLFKTVGRVALTSGMNPVSMAFSVLSGVGGLHSGAKRDVQERRQKARAAVNQYTEDLKFHIAKDSKDTIRRMQREMRQGYSQRAAELQNAAAQSVAAAKKSLQADKNQRERRLPEMEQARRSVAMLRRKAETLFRASEGGVRDEQPIAHPAG</sequence>
<dbReference type="OrthoDB" id="3798616at2"/>
<evidence type="ECO:0000259" key="2">
    <source>
        <dbReference type="Pfam" id="PF00350"/>
    </source>
</evidence>
<feature type="domain" description="Dynamin N-terminal" evidence="2">
    <location>
        <begin position="62"/>
        <end position="212"/>
    </location>
</feature>